<evidence type="ECO:0000313" key="3">
    <source>
        <dbReference type="EMBL" id="CAL1168171.1"/>
    </source>
</evidence>
<comment type="caution">
    <text evidence="2">The sequence shown here is derived from an EMBL/GenBank/DDBJ whole genome shotgun (WGS) entry which is preliminary data.</text>
</comment>
<dbReference type="EMBL" id="CAMXCT020006500">
    <property type="protein sequence ID" value="CAL1168171.1"/>
    <property type="molecule type" value="Genomic_DNA"/>
</dbReference>
<name>A0A9P1DR93_9DINO</name>
<dbReference type="AlphaFoldDB" id="A0A9P1DR93"/>
<dbReference type="Proteomes" id="UP001152797">
    <property type="component" value="Unassembled WGS sequence"/>
</dbReference>
<dbReference type="EMBL" id="CAMXCT010006500">
    <property type="protein sequence ID" value="CAI4014796.1"/>
    <property type="molecule type" value="Genomic_DNA"/>
</dbReference>
<reference evidence="3" key="2">
    <citation type="submission" date="2024-04" db="EMBL/GenBank/DDBJ databases">
        <authorList>
            <person name="Chen Y."/>
            <person name="Shah S."/>
            <person name="Dougan E. K."/>
            <person name="Thang M."/>
            <person name="Chan C."/>
        </authorList>
    </citation>
    <scope>NUCLEOTIDE SEQUENCE [LARGE SCALE GENOMIC DNA]</scope>
</reference>
<feature type="region of interest" description="Disordered" evidence="1">
    <location>
        <begin position="22"/>
        <end position="59"/>
    </location>
</feature>
<evidence type="ECO:0000313" key="4">
    <source>
        <dbReference type="EMBL" id="CAL4802108.1"/>
    </source>
</evidence>
<dbReference type="EMBL" id="CAMXCT030006500">
    <property type="protein sequence ID" value="CAL4802108.1"/>
    <property type="molecule type" value="Genomic_DNA"/>
</dbReference>
<evidence type="ECO:0000313" key="5">
    <source>
        <dbReference type="Proteomes" id="UP001152797"/>
    </source>
</evidence>
<feature type="compositionally biased region" description="Basic and acidic residues" evidence="1">
    <location>
        <begin position="50"/>
        <end position="59"/>
    </location>
</feature>
<proteinExistence type="predicted"/>
<feature type="compositionally biased region" description="Basic and acidic residues" evidence="1">
    <location>
        <begin position="24"/>
        <end position="40"/>
    </location>
</feature>
<evidence type="ECO:0000313" key="2">
    <source>
        <dbReference type="EMBL" id="CAI4014796.1"/>
    </source>
</evidence>
<organism evidence="2">
    <name type="scientific">Cladocopium goreaui</name>
    <dbReference type="NCBI Taxonomy" id="2562237"/>
    <lineage>
        <taxon>Eukaryota</taxon>
        <taxon>Sar</taxon>
        <taxon>Alveolata</taxon>
        <taxon>Dinophyceae</taxon>
        <taxon>Suessiales</taxon>
        <taxon>Symbiodiniaceae</taxon>
        <taxon>Cladocopium</taxon>
    </lineage>
</organism>
<gene>
    <name evidence="2" type="ORF">C1SCF055_LOCUS39668</name>
</gene>
<protein>
    <submittedName>
        <fullName evidence="4">Protein transport protein SEC7, putative</fullName>
    </submittedName>
</protein>
<sequence length="138" mass="15836">MEQQKQKNEELQKKLQETAALEEEVAKKREETEDLQKKLQEASAMQAEMEQQKQKNEELQKKLQETAALQEEVAKKREETEDLQKKLQEASAMQAGFLPLMRLDNISSHSSCIIMQYGKYGQLTGLVKAFQSKSMNSG</sequence>
<accession>A0A9P1DR93</accession>
<reference evidence="2" key="1">
    <citation type="submission" date="2022-10" db="EMBL/GenBank/DDBJ databases">
        <authorList>
            <person name="Chen Y."/>
            <person name="Dougan E. K."/>
            <person name="Chan C."/>
            <person name="Rhodes N."/>
            <person name="Thang M."/>
        </authorList>
    </citation>
    <scope>NUCLEOTIDE SEQUENCE</scope>
</reference>
<keyword evidence="5" id="KW-1185">Reference proteome</keyword>
<evidence type="ECO:0000256" key="1">
    <source>
        <dbReference type="SAM" id="MobiDB-lite"/>
    </source>
</evidence>